<dbReference type="EMBL" id="UINC01004166">
    <property type="protein sequence ID" value="SVA12301.1"/>
    <property type="molecule type" value="Genomic_DNA"/>
</dbReference>
<dbReference type="PANTHER" id="PTHR34476">
    <property type="entry name" value="DNA-DIRECTED RNA POLYMERASE SUBUNIT OMEGA"/>
    <property type="match status" value="1"/>
</dbReference>
<dbReference type="InterPro" id="IPR036161">
    <property type="entry name" value="RPB6/omega-like_sf"/>
</dbReference>
<reference evidence="8" key="1">
    <citation type="submission" date="2018-05" db="EMBL/GenBank/DDBJ databases">
        <authorList>
            <person name="Lanie J.A."/>
            <person name="Ng W.-L."/>
            <person name="Kazmierczak K.M."/>
            <person name="Andrzejewski T.M."/>
            <person name="Davidsen T.M."/>
            <person name="Wayne K.J."/>
            <person name="Tettelin H."/>
            <person name="Glass J.I."/>
            <person name="Rusch D."/>
            <person name="Podicherti R."/>
            <person name="Tsui H.-C.T."/>
            <person name="Winkler M.E."/>
        </authorList>
    </citation>
    <scope>NUCLEOTIDE SEQUENCE</scope>
</reference>
<evidence type="ECO:0000256" key="7">
    <source>
        <dbReference type="ARBA" id="ARBA00048552"/>
    </source>
</evidence>
<evidence type="ECO:0000256" key="6">
    <source>
        <dbReference type="ARBA" id="ARBA00023163"/>
    </source>
</evidence>
<dbReference type="InterPro" id="IPR003716">
    <property type="entry name" value="DNA-dir_RNA_pol_omega"/>
</dbReference>
<organism evidence="8">
    <name type="scientific">marine metagenome</name>
    <dbReference type="NCBI Taxonomy" id="408172"/>
    <lineage>
        <taxon>unclassified sequences</taxon>
        <taxon>metagenomes</taxon>
        <taxon>ecological metagenomes</taxon>
    </lineage>
</organism>
<gene>
    <name evidence="8" type="ORF">METZ01_LOCUS65155</name>
</gene>
<dbReference type="GO" id="GO:0003899">
    <property type="term" value="F:DNA-directed RNA polymerase activity"/>
    <property type="evidence" value="ECO:0007669"/>
    <property type="project" value="UniProtKB-EC"/>
</dbReference>
<dbReference type="EC" id="2.7.7.6" evidence="2"/>
<dbReference type="GO" id="GO:0003677">
    <property type="term" value="F:DNA binding"/>
    <property type="evidence" value="ECO:0007669"/>
    <property type="project" value="InterPro"/>
</dbReference>
<comment type="similarity">
    <text evidence="1">Belongs to the RNA polymerase subunit omega family.</text>
</comment>
<evidence type="ECO:0000256" key="3">
    <source>
        <dbReference type="ARBA" id="ARBA00022478"/>
    </source>
</evidence>
<dbReference type="HAMAP" id="MF_00366">
    <property type="entry name" value="RNApol_bact_RpoZ"/>
    <property type="match status" value="1"/>
</dbReference>
<dbReference type="Gene3D" id="3.90.940.10">
    <property type="match status" value="1"/>
</dbReference>
<comment type="catalytic activity">
    <reaction evidence="7">
        <text>RNA(n) + a ribonucleoside 5'-triphosphate = RNA(n+1) + diphosphate</text>
        <dbReference type="Rhea" id="RHEA:21248"/>
        <dbReference type="Rhea" id="RHEA-COMP:14527"/>
        <dbReference type="Rhea" id="RHEA-COMP:17342"/>
        <dbReference type="ChEBI" id="CHEBI:33019"/>
        <dbReference type="ChEBI" id="CHEBI:61557"/>
        <dbReference type="ChEBI" id="CHEBI:140395"/>
        <dbReference type="EC" id="2.7.7.6"/>
    </reaction>
</comment>
<protein>
    <recommendedName>
        <fullName evidence="2">DNA-directed RNA polymerase</fullName>
        <ecNumber evidence="2">2.7.7.6</ecNumber>
    </recommendedName>
</protein>
<keyword evidence="5" id="KW-0548">Nucleotidyltransferase</keyword>
<evidence type="ECO:0000256" key="4">
    <source>
        <dbReference type="ARBA" id="ARBA00022679"/>
    </source>
</evidence>
<dbReference type="GO" id="GO:0000428">
    <property type="term" value="C:DNA-directed RNA polymerase complex"/>
    <property type="evidence" value="ECO:0007669"/>
    <property type="project" value="UniProtKB-KW"/>
</dbReference>
<keyword evidence="3" id="KW-0240">DNA-directed RNA polymerase</keyword>
<evidence type="ECO:0000256" key="5">
    <source>
        <dbReference type="ARBA" id="ARBA00022695"/>
    </source>
</evidence>
<dbReference type="SUPFAM" id="SSF63562">
    <property type="entry name" value="RPB6/omega subunit-like"/>
    <property type="match status" value="1"/>
</dbReference>
<dbReference type="GO" id="GO:0006351">
    <property type="term" value="P:DNA-templated transcription"/>
    <property type="evidence" value="ECO:0007669"/>
    <property type="project" value="InterPro"/>
</dbReference>
<sequence>MARITVEDCVEKIPNMFELVLVASKRARQLANGAEPMVEWENDKPTVVALREIAEGHINQSILGEKDQVVEDILDLDQVPSALPDNLLKVPPTSASE</sequence>
<keyword evidence="4" id="KW-0808">Transferase</keyword>
<dbReference type="InterPro" id="IPR006110">
    <property type="entry name" value="Pol_omega/Rpo6/RPB6"/>
</dbReference>
<evidence type="ECO:0000313" key="8">
    <source>
        <dbReference type="EMBL" id="SVA12301.1"/>
    </source>
</evidence>
<dbReference type="AlphaFoldDB" id="A0A381T9U9"/>
<accession>A0A381T9U9</accession>
<evidence type="ECO:0000256" key="2">
    <source>
        <dbReference type="ARBA" id="ARBA00012418"/>
    </source>
</evidence>
<dbReference type="SMART" id="SM01409">
    <property type="entry name" value="RNA_pol_Rpb6"/>
    <property type="match status" value="1"/>
</dbReference>
<keyword evidence="6" id="KW-0804">Transcription</keyword>
<name>A0A381T9U9_9ZZZZ</name>
<dbReference type="PANTHER" id="PTHR34476:SF1">
    <property type="entry name" value="DNA-DIRECTED RNA POLYMERASE SUBUNIT OMEGA"/>
    <property type="match status" value="1"/>
</dbReference>
<dbReference type="NCBIfam" id="TIGR00690">
    <property type="entry name" value="rpoZ"/>
    <property type="match status" value="1"/>
</dbReference>
<dbReference type="Pfam" id="PF01192">
    <property type="entry name" value="RNA_pol_Rpb6"/>
    <property type="match status" value="1"/>
</dbReference>
<evidence type="ECO:0000256" key="1">
    <source>
        <dbReference type="ARBA" id="ARBA00006711"/>
    </source>
</evidence>
<proteinExistence type="inferred from homology"/>